<feature type="region of interest" description="Disordered" evidence="1">
    <location>
        <begin position="254"/>
        <end position="285"/>
    </location>
</feature>
<dbReference type="EMBL" id="CP162511">
    <property type="protein sequence ID" value="XDI07046.1"/>
    <property type="molecule type" value="Genomic_DNA"/>
</dbReference>
<gene>
    <name evidence="3" type="ORF">ABFY20_08090</name>
</gene>
<feature type="transmembrane region" description="Helical" evidence="2">
    <location>
        <begin position="231"/>
        <end position="254"/>
    </location>
</feature>
<accession>A0AB39BL40</accession>
<dbReference type="AlphaFoldDB" id="A0AB39BL40"/>
<keyword evidence="2" id="KW-0472">Membrane</keyword>
<name>A0AB39BL40_9MICO</name>
<organism evidence="3">
    <name type="scientific">Herbiconiux sp. A18JL235</name>
    <dbReference type="NCBI Taxonomy" id="3152363"/>
    <lineage>
        <taxon>Bacteria</taxon>
        <taxon>Bacillati</taxon>
        <taxon>Actinomycetota</taxon>
        <taxon>Actinomycetes</taxon>
        <taxon>Micrococcales</taxon>
        <taxon>Microbacteriaceae</taxon>
        <taxon>Herbiconiux</taxon>
    </lineage>
</organism>
<proteinExistence type="predicted"/>
<dbReference type="RefSeq" id="WP_368499422.1">
    <property type="nucleotide sequence ID" value="NZ_CP162511.1"/>
</dbReference>
<keyword evidence="2" id="KW-1133">Transmembrane helix</keyword>
<reference evidence="3" key="1">
    <citation type="submission" date="2024-05" db="EMBL/GenBank/DDBJ databases">
        <title>Herbiconiux sp. A18JL235.</title>
        <authorList>
            <person name="Zhang G."/>
        </authorList>
    </citation>
    <scope>NUCLEOTIDE SEQUENCE</scope>
    <source>
        <strain evidence="3">A18JL235</strain>
    </source>
</reference>
<protein>
    <submittedName>
        <fullName evidence="3">Uncharacterized protein</fullName>
    </submittedName>
</protein>
<evidence type="ECO:0000256" key="2">
    <source>
        <dbReference type="SAM" id="Phobius"/>
    </source>
</evidence>
<evidence type="ECO:0000256" key="1">
    <source>
        <dbReference type="SAM" id="MobiDB-lite"/>
    </source>
</evidence>
<sequence>MTDERMRGARGTLLTGVLVAGALVPLALLLTAGGQKAAAATTTTEPGVEVSSDGTRFSGSLDLPLFESTPTVVPGDSVARTLWVRNAGELPGVLRLSVVDGWWTSDAFADELLLSAEAGHALSGAVADSGAGSPDTVAVPLTRGGECAVLLSGGVLEPGGTVAVRVAVTFAASATGRTGHDAHAGFDLVAGLRDPSDPDADADGCSGGAVVSALPDRPSAGAGDPIAATGFGAVALAMAGSVGVVAGAAALASVRRRRRASTARPAEHPESAEHPGPPGRAEASP</sequence>
<evidence type="ECO:0000313" key="3">
    <source>
        <dbReference type="EMBL" id="XDI07046.1"/>
    </source>
</evidence>
<keyword evidence="2" id="KW-0812">Transmembrane</keyword>